<dbReference type="AlphaFoldDB" id="A0A176K4M0"/>
<dbReference type="EMBL" id="JFHK01000001">
    <property type="protein sequence ID" value="OAA32522.1"/>
    <property type="molecule type" value="Genomic_DNA"/>
</dbReference>
<dbReference type="PATRIC" id="fig|1453497.3.peg.35"/>
<dbReference type="InterPro" id="IPR014730">
    <property type="entry name" value="ETF_a/b_N"/>
</dbReference>
<dbReference type="Pfam" id="PF01012">
    <property type="entry name" value="ETF"/>
    <property type="match status" value="1"/>
</dbReference>
<name>A0A176K4M0_9BACT</name>
<evidence type="ECO:0000259" key="1">
    <source>
        <dbReference type="SMART" id="SM00893"/>
    </source>
</evidence>
<dbReference type="STRING" id="1453497.AT15_00140"/>
<dbReference type="RefSeq" id="WP_068345142.1">
    <property type="nucleotide sequence ID" value="NZ_JFHK01000001.1"/>
</dbReference>
<proteinExistence type="predicted"/>
<dbReference type="SUPFAM" id="SSF52402">
    <property type="entry name" value="Adenine nucleotide alpha hydrolases-like"/>
    <property type="match status" value="1"/>
</dbReference>
<dbReference type="PANTHER" id="PTHR21294:SF17">
    <property type="entry name" value="PROTEIN FIXA"/>
    <property type="match status" value="1"/>
</dbReference>
<feature type="domain" description="Electron transfer flavoprotein alpha/beta-subunit N-terminal" evidence="1">
    <location>
        <begin position="22"/>
        <end position="215"/>
    </location>
</feature>
<keyword evidence="3" id="KW-1185">Reference proteome</keyword>
<dbReference type="InterPro" id="IPR014729">
    <property type="entry name" value="Rossmann-like_a/b/a_fold"/>
</dbReference>
<protein>
    <submittedName>
        <fullName evidence="2">Electron transfer flavoprotein subunit beta</fullName>
    </submittedName>
</protein>
<sequence length="267" mass="29434">MRIAVLVKQVPDTDLVKLDPETGTMIRENTGNIINPLDLHAIEAALRIKEFMSSETDIVAFSMGPPVAEVALREAIAMGVNDAYLISDRRFAGADTLATATVLSKALEEFGPFDLVLAGEKAVDGETGQVGPEVGAILDLPVLSYVAKIVEFTEKSIIIEREVEDGKEIWESRLPCLLTLTKEVNEPRLPTLNMKKKARRVKIKTLNCDSLKIDETTVGLKGSPTRVAKITTPKIARNAVIYEGKELEEGIWKVIELLKPYLEENHE</sequence>
<dbReference type="PIRSF" id="PIRSF000090">
    <property type="entry name" value="Beta-ETF"/>
    <property type="match status" value="1"/>
</dbReference>
<accession>A0A176K4M0</accession>
<dbReference type="InterPro" id="IPR033948">
    <property type="entry name" value="ETF_beta_N"/>
</dbReference>
<organism evidence="2 3">
    <name type="scientific">Kosmotoga arenicorallina S304</name>
    <dbReference type="NCBI Taxonomy" id="1453497"/>
    <lineage>
        <taxon>Bacteria</taxon>
        <taxon>Thermotogati</taxon>
        <taxon>Thermotogota</taxon>
        <taxon>Thermotogae</taxon>
        <taxon>Kosmotogales</taxon>
        <taxon>Kosmotogaceae</taxon>
        <taxon>Kosmotoga</taxon>
    </lineage>
</organism>
<dbReference type="Proteomes" id="UP000077339">
    <property type="component" value="Unassembled WGS sequence"/>
</dbReference>
<evidence type="ECO:0000313" key="2">
    <source>
        <dbReference type="EMBL" id="OAA32522.1"/>
    </source>
</evidence>
<dbReference type="InterPro" id="IPR012255">
    <property type="entry name" value="ETF_b"/>
</dbReference>
<reference evidence="2 3" key="1">
    <citation type="submission" date="2014-02" db="EMBL/GenBank/DDBJ databases">
        <title>Kosmotoga genome sequencing.</title>
        <authorList>
            <person name="Pollo S.M."/>
            <person name="Charchuk R."/>
            <person name="Nesbo C.L."/>
        </authorList>
    </citation>
    <scope>NUCLEOTIDE SEQUENCE [LARGE SCALE GENOMIC DNA]</scope>
    <source>
        <strain evidence="2 3">S304</strain>
    </source>
</reference>
<comment type="caution">
    <text evidence="2">The sequence shown here is derived from an EMBL/GenBank/DDBJ whole genome shotgun (WGS) entry which is preliminary data.</text>
</comment>
<dbReference type="PANTHER" id="PTHR21294">
    <property type="entry name" value="ELECTRON TRANSFER FLAVOPROTEIN BETA-SUBUNIT"/>
    <property type="match status" value="1"/>
</dbReference>
<dbReference type="Gene3D" id="3.40.50.620">
    <property type="entry name" value="HUPs"/>
    <property type="match status" value="1"/>
</dbReference>
<dbReference type="GO" id="GO:0009055">
    <property type="term" value="F:electron transfer activity"/>
    <property type="evidence" value="ECO:0007669"/>
    <property type="project" value="InterPro"/>
</dbReference>
<evidence type="ECO:0000313" key="3">
    <source>
        <dbReference type="Proteomes" id="UP000077339"/>
    </source>
</evidence>
<gene>
    <name evidence="2" type="ORF">AT15_00140</name>
</gene>
<dbReference type="SMART" id="SM00893">
    <property type="entry name" value="ETF"/>
    <property type="match status" value="1"/>
</dbReference>
<dbReference type="OrthoDB" id="9804960at2"/>
<dbReference type="CDD" id="cd01714">
    <property type="entry name" value="ETF_beta"/>
    <property type="match status" value="1"/>
</dbReference>